<proteinExistence type="inferred from homology"/>
<evidence type="ECO:0000256" key="2">
    <source>
        <dbReference type="ARBA" id="ARBA00008420"/>
    </source>
</evidence>
<dbReference type="STRING" id="3055.A0A2K3DIC7"/>
<dbReference type="EMBL" id="CM008969">
    <property type="protein sequence ID" value="PNW80294.1"/>
    <property type="molecule type" value="Genomic_DNA"/>
</dbReference>
<dbReference type="Gene3D" id="3.40.50.300">
    <property type="entry name" value="P-loop containing nucleotide triphosphate hydrolases"/>
    <property type="match status" value="1"/>
</dbReference>
<protein>
    <recommendedName>
        <fullName evidence="3">gluconokinase</fullName>
        <ecNumber evidence="3">2.7.1.12</ecNumber>
    </recommendedName>
    <alternativeName>
        <fullName evidence="8">Gluconate kinase</fullName>
    </alternativeName>
</protein>
<sequence length="228" mass="23954">MGVAGCGKSSVGTALARALGAPFLEGDELHPPENIAKMRSGIPLTDEDRWPWLYRIRERIAKALEFGDRLVVSCSALKPVYRNLLCWGAPDPHSTAARSCTSTAAASTGITAAAATPSSPGASRVAYILLQPSEADLRRRLAARAAAGGHFMPPSLLGSQLAALEVQPEEMWAVVEPRQRRQQQGAGHGAAAAVAGEVTPADGPHCQELVFPAAEVIATELAARLQHP</sequence>
<evidence type="ECO:0000256" key="7">
    <source>
        <dbReference type="ARBA" id="ARBA00022840"/>
    </source>
</evidence>
<dbReference type="UniPathway" id="UPA00792"/>
<dbReference type="AlphaFoldDB" id="A0A2K3DIC7"/>
<gene>
    <name evidence="10" type="ORF">CHLRE_08g385750v5</name>
</gene>
<evidence type="ECO:0000313" key="10">
    <source>
        <dbReference type="EMBL" id="PNW80294.1"/>
    </source>
</evidence>
<reference evidence="10 11" key="1">
    <citation type="journal article" date="2007" name="Science">
        <title>The Chlamydomonas genome reveals the evolution of key animal and plant functions.</title>
        <authorList>
            <person name="Merchant S.S."/>
            <person name="Prochnik S.E."/>
            <person name="Vallon O."/>
            <person name="Harris E.H."/>
            <person name="Karpowicz S.J."/>
            <person name="Witman G.B."/>
            <person name="Terry A."/>
            <person name="Salamov A."/>
            <person name="Fritz-Laylin L.K."/>
            <person name="Marechal-Drouard L."/>
            <person name="Marshall W.F."/>
            <person name="Qu L.H."/>
            <person name="Nelson D.R."/>
            <person name="Sanderfoot A.A."/>
            <person name="Spalding M.H."/>
            <person name="Kapitonov V.V."/>
            <person name="Ren Q."/>
            <person name="Ferris P."/>
            <person name="Lindquist E."/>
            <person name="Shapiro H."/>
            <person name="Lucas S.M."/>
            <person name="Grimwood J."/>
            <person name="Schmutz J."/>
            <person name="Cardol P."/>
            <person name="Cerutti H."/>
            <person name="Chanfreau G."/>
            <person name="Chen C.L."/>
            <person name="Cognat V."/>
            <person name="Croft M.T."/>
            <person name="Dent R."/>
            <person name="Dutcher S."/>
            <person name="Fernandez E."/>
            <person name="Fukuzawa H."/>
            <person name="Gonzalez-Ballester D."/>
            <person name="Gonzalez-Halphen D."/>
            <person name="Hallmann A."/>
            <person name="Hanikenne M."/>
            <person name="Hippler M."/>
            <person name="Inwood W."/>
            <person name="Jabbari K."/>
            <person name="Kalanon M."/>
            <person name="Kuras R."/>
            <person name="Lefebvre P.A."/>
            <person name="Lemaire S.D."/>
            <person name="Lobanov A.V."/>
            <person name="Lohr M."/>
            <person name="Manuell A."/>
            <person name="Meier I."/>
            <person name="Mets L."/>
            <person name="Mittag M."/>
            <person name="Mittelmeier T."/>
            <person name="Moroney J.V."/>
            <person name="Moseley J."/>
            <person name="Napoli C."/>
            <person name="Nedelcu A.M."/>
            <person name="Niyogi K."/>
            <person name="Novoselov S.V."/>
            <person name="Paulsen I.T."/>
            <person name="Pazour G."/>
            <person name="Purton S."/>
            <person name="Ral J.P."/>
            <person name="Riano-Pachon D.M."/>
            <person name="Riekhof W."/>
            <person name="Rymarquis L."/>
            <person name="Schroda M."/>
            <person name="Stern D."/>
            <person name="Umen J."/>
            <person name="Willows R."/>
            <person name="Wilson N."/>
            <person name="Zimmer S.L."/>
            <person name="Allmer J."/>
            <person name="Balk J."/>
            <person name="Bisova K."/>
            <person name="Chen C.J."/>
            <person name="Elias M."/>
            <person name="Gendler K."/>
            <person name="Hauser C."/>
            <person name="Lamb M.R."/>
            <person name="Ledford H."/>
            <person name="Long J.C."/>
            <person name="Minagawa J."/>
            <person name="Page M.D."/>
            <person name="Pan J."/>
            <person name="Pootakham W."/>
            <person name="Roje S."/>
            <person name="Rose A."/>
            <person name="Stahlberg E."/>
            <person name="Terauchi A.M."/>
            <person name="Yang P."/>
            <person name="Ball S."/>
            <person name="Bowler C."/>
            <person name="Dieckmann C.L."/>
            <person name="Gladyshev V.N."/>
            <person name="Green P."/>
            <person name="Jorgensen R."/>
            <person name="Mayfield S."/>
            <person name="Mueller-Roeber B."/>
            <person name="Rajamani S."/>
            <person name="Sayre R.T."/>
            <person name="Brokstein P."/>
            <person name="Dubchak I."/>
            <person name="Goodstein D."/>
            <person name="Hornick L."/>
            <person name="Huang Y.W."/>
            <person name="Jhaveri J."/>
            <person name="Luo Y."/>
            <person name="Martinez D."/>
            <person name="Ngau W.C."/>
            <person name="Otillar B."/>
            <person name="Poliakov A."/>
            <person name="Porter A."/>
            <person name="Szajkowski L."/>
            <person name="Werner G."/>
            <person name="Zhou K."/>
            <person name="Grigoriev I.V."/>
            <person name="Rokhsar D.S."/>
            <person name="Grossman A.R."/>
        </authorList>
    </citation>
    <scope>NUCLEOTIDE SEQUENCE [LARGE SCALE GENOMIC DNA]</scope>
    <source>
        <strain evidence="11">CC-503</strain>
    </source>
</reference>
<evidence type="ECO:0000256" key="8">
    <source>
        <dbReference type="ARBA" id="ARBA00029835"/>
    </source>
</evidence>
<dbReference type="Proteomes" id="UP000006906">
    <property type="component" value="Chromosome 8"/>
</dbReference>
<dbReference type="CDD" id="cd02021">
    <property type="entry name" value="GntK"/>
    <property type="match status" value="1"/>
</dbReference>
<evidence type="ECO:0000256" key="6">
    <source>
        <dbReference type="ARBA" id="ARBA00022777"/>
    </source>
</evidence>
<dbReference type="EC" id="2.7.1.12" evidence="3"/>
<keyword evidence="4" id="KW-0808">Transferase</keyword>
<keyword evidence="6" id="KW-0418">Kinase</keyword>
<evidence type="ECO:0000256" key="5">
    <source>
        <dbReference type="ARBA" id="ARBA00022741"/>
    </source>
</evidence>
<keyword evidence="5" id="KW-0547">Nucleotide-binding</keyword>
<dbReference type="RefSeq" id="XP_042922366.1">
    <property type="nucleotide sequence ID" value="XM_043065365.1"/>
</dbReference>
<evidence type="ECO:0000256" key="4">
    <source>
        <dbReference type="ARBA" id="ARBA00022679"/>
    </source>
</evidence>
<comment type="pathway">
    <text evidence="1">Carbohydrate acid metabolism; D-gluconate degradation.</text>
</comment>
<evidence type="ECO:0000313" key="11">
    <source>
        <dbReference type="Proteomes" id="UP000006906"/>
    </source>
</evidence>
<dbReference type="InterPro" id="IPR027417">
    <property type="entry name" value="P-loop_NTPase"/>
</dbReference>
<evidence type="ECO:0000256" key="9">
    <source>
        <dbReference type="ARBA" id="ARBA00048090"/>
    </source>
</evidence>
<name>A0A2K3DIC7_CHLRE</name>
<keyword evidence="11" id="KW-1185">Reference proteome</keyword>
<dbReference type="GO" id="GO:0005524">
    <property type="term" value="F:ATP binding"/>
    <property type="evidence" value="ECO:0007669"/>
    <property type="project" value="UniProtKB-KW"/>
</dbReference>
<evidence type="ECO:0000256" key="1">
    <source>
        <dbReference type="ARBA" id="ARBA00004875"/>
    </source>
</evidence>
<dbReference type="InParanoid" id="A0A2K3DIC7"/>
<keyword evidence="7" id="KW-0067">ATP-binding</keyword>
<dbReference type="PANTHER" id="PTHR43442">
    <property type="entry name" value="GLUCONOKINASE-RELATED"/>
    <property type="match status" value="1"/>
</dbReference>
<dbReference type="FunCoup" id="A0A2K3DIC7">
    <property type="interactions" value="472"/>
</dbReference>
<evidence type="ECO:0000256" key="3">
    <source>
        <dbReference type="ARBA" id="ARBA00012054"/>
    </source>
</evidence>
<dbReference type="GO" id="GO:0046316">
    <property type="term" value="F:gluconokinase activity"/>
    <property type="evidence" value="ECO:0000318"/>
    <property type="project" value="GO_Central"/>
</dbReference>
<dbReference type="GO" id="GO:0005975">
    <property type="term" value="P:carbohydrate metabolic process"/>
    <property type="evidence" value="ECO:0007669"/>
    <property type="project" value="InterPro"/>
</dbReference>
<dbReference type="OrthoDB" id="275177at2759"/>
<organism evidence="10 11">
    <name type="scientific">Chlamydomonas reinhardtii</name>
    <name type="common">Chlamydomonas smithii</name>
    <dbReference type="NCBI Taxonomy" id="3055"/>
    <lineage>
        <taxon>Eukaryota</taxon>
        <taxon>Viridiplantae</taxon>
        <taxon>Chlorophyta</taxon>
        <taxon>core chlorophytes</taxon>
        <taxon>Chlorophyceae</taxon>
        <taxon>CS clade</taxon>
        <taxon>Chlamydomonadales</taxon>
        <taxon>Chlamydomonadaceae</taxon>
        <taxon>Chlamydomonas</taxon>
    </lineage>
</organism>
<dbReference type="SUPFAM" id="SSF52540">
    <property type="entry name" value="P-loop containing nucleoside triphosphate hydrolases"/>
    <property type="match status" value="1"/>
</dbReference>
<dbReference type="KEGG" id="cre:CHLRE_08g385750v5"/>
<accession>A0A2K3DIC7</accession>
<dbReference type="InterPro" id="IPR006001">
    <property type="entry name" value="Therm_gnt_kin"/>
</dbReference>
<dbReference type="Pfam" id="PF13671">
    <property type="entry name" value="AAA_33"/>
    <property type="match status" value="1"/>
</dbReference>
<dbReference type="ExpressionAtlas" id="A0A2K3DIC7">
    <property type="expression patterns" value="baseline"/>
</dbReference>
<dbReference type="PANTHER" id="PTHR43442:SF3">
    <property type="entry name" value="GLUCONOKINASE-RELATED"/>
    <property type="match status" value="1"/>
</dbReference>
<dbReference type="Gramene" id="PNW80294">
    <property type="protein sequence ID" value="PNW80294"/>
    <property type="gene ID" value="CHLRE_08g385750v5"/>
</dbReference>
<dbReference type="GeneID" id="5719784"/>
<comment type="similarity">
    <text evidence="2">Belongs to the gluconokinase GntK/GntV family.</text>
</comment>
<comment type="catalytic activity">
    <reaction evidence="9">
        <text>D-gluconate + ATP = 6-phospho-D-gluconate + ADP + H(+)</text>
        <dbReference type="Rhea" id="RHEA:19433"/>
        <dbReference type="ChEBI" id="CHEBI:15378"/>
        <dbReference type="ChEBI" id="CHEBI:18391"/>
        <dbReference type="ChEBI" id="CHEBI:30616"/>
        <dbReference type="ChEBI" id="CHEBI:58759"/>
        <dbReference type="ChEBI" id="CHEBI:456216"/>
        <dbReference type="EC" id="2.7.1.12"/>
    </reaction>
</comment>
<dbReference type="OMA" id="YEGDDYH"/>